<comment type="caution">
    <text evidence="3">The sequence shown here is derived from an EMBL/GenBank/DDBJ whole genome shotgun (WGS) entry which is preliminary data.</text>
</comment>
<dbReference type="EMBL" id="VDUZ01000015">
    <property type="protein sequence ID" value="TXL75139.1"/>
    <property type="molecule type" value="Genomic_DNA"/>
</dbReference>
<evidence type="ECO:0000256" key="2">
    <source>
        <dbReference type="SAM" id="Phobius"/>
    </source>
</evidence>
<keyword evidence="2" id="KW-0812">Transmembrane</keyword>
<keyword evidence="2" id="KW-0472">Membrane</keyword>
<evidence type="ECO:0000256" key="1">
    <source>
        <dbReference type="SAM" id="MobiDB-lite"/>
    </source>
</evidence>
<keyword evidence="2" id="KW-1133">Transmembrane helix</keyword>
<dbReference type="AlphaFoldDB" id="A0A5C8PLQ5"/>
<feature type="region of interest" description="Disordered" evidence="1">
    <location>
        <begin position="158"/>
        <end position="187"/>
    </location>
</feature>
<name>A0A5C8PLQ5_9HYPH</name>
<feature type="transmembrane region" description="Helical" evidence="2">
    <location>
        <begin position="45"/>
        <end position="71"/>
    </location>
</feature>
<dbReference type="Proteomes" id="UP000321638">
    <property type="component" value="Unassembled WGS sequence"/>
</dbReference>
<evidence type="ECO:0008006" key="5">
    <source>
        <dbReference type="Google" id="ProtNLM"/>
    </source>
</evidence>
<dbReference type="SUPFAM" id="SSF46565">
    <property type="entry name" value="Chaperone J-domain"/>
    <property type="match status" value="1"/>
</dbReference>
<evidence type="ECO:0000313" key="4">
    <source>
        <dbReference type="Proteomes" id="UP000321638"/>
    </source>
</evidence>
<keyword evidence="4" id="KW-1185">Reference proteome</keyword>
<gene>
    <name evidence="3" type="ORF">FHP25_14740</name>
</gene>
<dbReference type="Gene3D" id="1.10.287.110">
    <property type="entry name" value="DnaJ domain"/>
    <property type="match status" value="1"/>
</dbReference>
<dbReference type="InterPro" id="IPR036869">
    <property type="entry name" value="J_dom_sf"/>
</dbReference>
<dbReference type="OrthoDB" id="9811070at2"/>
<feature type="compositionally biased region" description="Basic and acidic residues" evidence="1">
    <location>
        <begin position="113"/>
        <end position="123"/>
    </location>
</feature>
<feature type="compositionally biased region" description="Basic and acidic residues" evidence="1">
    <location>
        <begin position="159"/>
        <end position="170"/>
    </location>
</feature>
<sequence length="187" mass="20990">MEPVYAFVGFIILLALSDLLAMVFYGFLCLVGYLLRFFAICLWQVVLMAGQGLLALGRGAALCVSFLIVLIDEWRRGAPQEEPPPNQQQWDDSFFSQFKLNDPPPEEPAPEEEPPRQEQEKEPLPPPDPYLEALSLLGLPGDFTRADFNRAYKGAIRKAHPDTGGSKEKAQAVNTARDCVARRRGWR</sequence>
<feature type="compositionally biased region" description="Low complexity" evidence="1">
    <location>
        <begin position="87"/>
        <end position="98"/>
    </location>
</feature>
<dbReference type="RefSeq" id="WP_147847710.1">
    <property type="nucleotide sequence ID" value="NZ_VDUZ01000015.1"/>
</dbReference>
<feature type="transmembrane region" description="Helical" evidence="2">
    <location>
        <begin position="6"/>
        <end position="33"/>
    </location>
</feature>
<evidence type="ECO:0000313" key="3">
    <source>
        <dbReference type="EMBL" id="TXL75139.1"/>
    </source>
</evidence>
<proteinExistence type="predicted"/>
<organism evidence="3 4">
    <name type="scientific">Vineibacter terrae</name>
    <dbReference type="NCBI Taxonomy" id="2586908"/>
    <lineage>
        <taxon>Bacteria</taxon>
        <taxon>Pseudomonadati</taxon>
        <taxon>Pseudomonadota</taxon>
        <taxon>Alphaproteobacteria</taxon>
        <taxon>Hyphomicrobiales</taxon>
        <taxon>Vineibacter</taxon>
    </lineage>
</organism>
<protein>
    <recommendedName>
        <fullName evidence="5">J domain-containing protein</fullName>
    </recommendedName>
</protein>
<reference evidence="3 4" key="1">
    <citation type="submission" date="2019-06" db="EMBL/GenBank/DDBJ databases">
        <title>New taxonomy in bacterial strain CC-CFT640, isolated from vineyard.</title>
        <authorList>
            <person name="Lin S.-Y."/>
            <person name="Tsai C.-F."/>
            <person name="Young C.-C."/>
        </authorList>
    </citation>
    <scope>NUCLEOTIDE SEQUENCE [LARGE SCALE GENOMIC DNA]</scope>
    <source>
        <strain evidence="3 4">CC-CFT640</strain>
    </source>
</reference>
<accession>A0A5C8PLQ5</accession>
<feature type="region of interest" description="Disordered" evidence="1">
    <location>
        <begin position="78"/>
        <end position="131"/>
    </location>
</feature>